<reference evidence="4" key="2">
    <citation type="submission" date="2019-06" db="EMBL/GenBank/DDBJ databases">
        <title>Co-occurence of chitin degradation, pigmentation and bioactivity in marine Pseudoalteromonas.</title>
        <authorList>
            <person name="Sonnenschein E.C."/>
            <person name="Bech P.K."/>
        </authorList>
    </citation>
    <scope>NUCLEOTIDE SEQUENCE [LARGE SCALE GENOMIC DNA]</scope>
    <source>
        <strain evidence="4">S3790</strain>
    </source>
</reference>
<dbReference type="AlphaFoldDB" id="A0A5S3V1H4"/>
<dbReference type="OrthoDB" id="6307645at2"/>
<sequence>MKTVQGNGGTIPLRTSKNPVLGVYRHHCGHIATVHAPKGRKAHLRYLQCDNCGTDQCAGKPYQDKIRENMQPNIEALEAFEVGEAEQHELTDKEAVEAFESGMEIAAQAIADGDPKAIEIINGNTPTEQPIETNKDAVSDVVEQLQQEPKPQHVTEPNTPAANDPINPKKLAGFAVVGAIVGGLLALAK</sequence>
<comment type="caution">
    <text evidence="3">The sequence shown here is derived from an EMBL/GenBank/DDBJ whole genome shotgun (WGS) entry which is preliminary data.</text>
</comment>
<evidence type="ECO:0000256" key="2">
    <source>
        <dbReference type="SAM" id="Phobius"/>
    </source>
</evidence>
<keyword evidence="2" id="KW-0812">Transmembrane</keyword>
<feature type="region of interest" description="Disordered" evidence="1">
    <location>
        <begin position="146"/>
        <end position="166"/>
    </location>
</feature>
<evidence type="ECO:0000313" key="3">
    <source>
        <dbReference type="EMBL" id="TMO64432.1"/>
    </source>
</evidence>
<feature type="compositionally biased region" description="Polar residues" evidence="1">
    <location>
        <begin position="146"/>
        <end position="161"/>
    </location>
</feature>
<dbReference type="Proteomes" id="UP000307217">
    <property type="component" value="Unassembled WGS sequence"/>
</dbReference>
<protein>
    <submittedName>
        <fullName evidence="3">Uncharacterized protein</fullName>
    </submittedName>
</protein>
<keyword evidence="2" id="KW-1133">Transmembrane helix</keyword>
<reference evidence="3 4" key="1">
    <citation type="submission" date="2018-01" db="EMBL/GenBank/DDBJ databases">
        <authorList>
            <person name="Paulsen S."/>
            <person name="Gram L.K."/>
        </authorList>
    </citation>
    <scope>NUCLEOTIDE SEQUENCE [LARGE SCALE GENOMIC DNA]</scope>
    <source>
        <strain evidence="3 4">S3790</strain>
    </source>
</reference>
<feature type="transmembrane region" description="Helical" evidence="2">
    <location>
        <begin position="171"/>
        <end position="188"/>
    </location>
</feature>
<proteinExistence type="predicted"/>
<organism evidence="3 4">
    <name type="scientific">Pseudoalteromonas aurantia</name>
    <dbReference type="NCBI Taxonomy" id="43654"/>
    <lineage>
        <taxon>Bacteria</taxon>
        <taxon>Pseudomonadati</taxon>
        <taxon>Pseudomonadota</taxon>
        <taxon>Gammaproteobacteria</taxon>
        <taxon>Alteromonadales</taxon>
        <taxon>Pseudoalteromonadaceae</taxon>
        <taxon>Pseudoalteromonas</taxon>
    </lineage>
</organism>
<dbReference type="RefSeq" id="WP_010365128.1">
    <property type="nucleotide sequence ID" value="NZ_PNBX01000106.1"/>
</dbReference>
<evidence type="ECO:0000256" key="1">
    <source>
        <dbReference type="SAM" id="MobiDB-lite"/>
    </source>
</evidence>
<name>A0A5S3V1H4_9GAMM</name>
<accession>A0A5S3V1H4</accession>
<dbReference type="EMBL" id="PNBX01000106">
    <property type="protein sequence ID" value="TMO64432.1"/>
    <property type="molecule type" value="Genomic_DNA"/>
</dbReference>
<evidence type="ECO:0000313" key="4">
    <source>
        <dbReference type="Proteomes" id="UP000307217"/>
    </source>
</evidence>
<gene>
    <name evidence="3" type="ORF">CWC19_18345</name>
</gene>
<keyword evidence="2" id="KW-0472">Membrane</keyword>